<dbReference type="EMBL" id="CP036267">
    <property type="protein sequence ID" value="QDT33612.1"/>
    <property type="molecule type" value="Genomic_DNA"/>
</dbReference>
<gene>
    <name evidence="4" type="ORF">Mal48_28660</name>
</gene>
<evidence type="ECO:0000313" key="4">
    <source>
        <dbReference type="EMBL" id="QDT33612.1"/>
    </source>
</evidence>
<sequence precursor="true">MSLIRHSNIFPIITFTLLMALGAVADADDARTWSDATGRFKIEAKLVSQKDGKVKLERTDGKSVEIDITKLSEADQKYLKELELNPFKTTDDDGKGAMPAKKEGMSAKKETRSGNGSANPGATQNVDWGGSSEVDISSYGNGWDVSPVVPEELDYVPKAVSLPKRVDFFEKLQGVVIHPKARRVVAGYMWNFGVKNKAPQTRLVLSDLNTGRERGEGVVYAEMAPLALHPDGELLLMKNLKRGSPNLELWRMPNNHISRERTFAPIREGSFGRPEVQYARFLDENSFVLKDSSGLVSIWDLSTLQPVCHFSIDSNCRPALSADGSMLAFYKDERIGLFGTKSHEVIAIQKTPRRLNFTNFAFSPSGERLACTAFDALLVWELETGEIYRDFVLEGIVLNSGVEYSHDNFVLLGKRYLVELESMIKLWDYHGAENVQAIDGTTYFSVSPQNSPGAIMPTLLPHEGAREALNAALNEPDLFVFREGVNVQLDTSQIPGSHQAKVEASLRNKLSELDITVDDSAPVTLKAAVSGPKQKEMTYTRSGSYTVQIYTTTVELIYQGKSIWKKTGTNIPHFVRIQSNQNLGDILSKASKQPAYQFYDNLALPKFVQKPVGDAKLNAAPGGQTIGSSKVVPTTSTRRRPTGRSR</sequence>
<accession>A0A517QPR9</accession>
<feature type="compositionally biased region" description="Polar residues" evidence="1">
    <location>
        <begin position="113"/>
        <end position="126"/>
    </location>
</feature>
<protein>
    <recommendedName>
        <fullName evidence="3">SLA1 homology domain-containing protein</fullName>
    </recommendedName>
</protein>
<dbReference type="GO" id="GO:0042802">
    <property type="term" value="F:identical protein binding"/>
    <property type="evidence" value="ECO:0007669"/>
    <property type="project" value="InterPro"/>
</dbReference>
<dbReference type="AlphaFoldDB" id="A0A517QPR9"/>
<dbReference type="KEGG" id="tpol:Mal48_28660"/>
<dbReference type="GO" id="GO:0030674">
    <property type="term" value="F:protein-macromolecule adaptor activity"/>
    <property type="evidence" value="ECO:0007669"/>
    <property type="project" value="InterPro"/>
</dbReference>
<dbReference type="RefSeq" id="WP_145200167.1">
    <property type="nucleotide sequence ID" value="NZ_CP036267.1"/>
</dbReference>
<dbReference type="Proteomes" id="UP000315724">
    <property type="component" value="Chromosome"/>
</dbReference>
<dbReference type="Gene3D" id="2.30.30.700">
    <property type="entry name" value="SLA1 homology domain 1"/>
    <property type="match status" value="1"/>
</dbReference>
<dbReference type="GO" id="GO:0043130">
    <property type="term" value="F:ubiquitin binding"/>
    <property type="evidence" value="ECO:0007669"/>
    <property type="project" value="InterPro"/>
</dbReference>
<reference evidence="4 5" key="1">
    <citation type="submission" date="2019-02" db="EMBL/GenBank/DDBJ databases">
        <title>Deep-cultivation of Planctomycetes and their phenomic and genomic characterization uncovers novel biology.</title>
        <authorList>
            <person name="Wiegand S."/>
            <person name="Jogler M."/>
            <person name="Boedeker C."/>
            <person name="Pinto D."/>
            <person name="Vollmers J."/>
            <person name="Rivas-Marin E."/>
            <person name="Kohn T."/>
            <person name="Peeters S.H."/>
            <person name="Heuer A."/>
            <person name="Rast P."/>
            <person name="Oberbeckmann S."/>
            <person name="Bunk B."/>
            <person name="Jeske O."/>
            <person name="Meyerdierks A."/>
            <person name="Storesund J.E."/>
            <person name="Kallscheuer N."/>
            <person name="Luecker S."/>
            <person name="Lage O.M."/>
            <person name="Pohl T."/>
            <person name="Merkel B.J."/>
            <person name="Hornburger P."/>
            <person name="Mueller R.-W."/>
            <person name="Bruemmer F."/>
            <person name="Labrenz M."/>
            <person name="Spormann A.M."/>
            <person name="Op den Camp H."/>
            <person name="Overmann J."/>
            <person name="Amann R."/>
            <person name="Jetten M.S.M."/>
            <person name="Mascher T."/>
            <person name="Medema M.H."/>
            <person name="Devos D.P."/>
            <person name="Kaster A.-K."/>
            <person name="Ovreas L."/>
            <person name="Rohde M."/>
            <person name="Galperin M.Y."/>
            <person name="Jogler C."/>
        </authorList>
    </citation>
    <scope>NUCLEOTIDE SEQUENCE [LARGE SCALE GENOMIC DNA]</scope>
    <source>
        <strain evidence="4 5">Mal48</strain>
    </source>
</reference>
<feature type="region of interest" description="Disordered" evidence="1">
    <location>
        <begin position="89"/>
        <end position="131"/>
    </location>
</feature>
<dbReference type="SUPFAM" id="SSF82171">
    <property type="entry name" value="DPP6 N-terminal domain-like"/>
    <property type="match status" value="1"/>
</dbReference>
<evidence type="ECO:0000256" key="1">
    <source>
        <dbReference type="SAM" id="MobiDB-lite"/>
    </source>
</evidence>
<proteinExistence type="predicted"/>
<dbReference type="Pfam" id="PF03983">
    <property type="entry name" value="SHD1"/>
    <property type="match status" value="1"/>
</dbReference>
<dbReference type="InterPro" id="IPR007131">
    <property type="entry name" value="SHD1"/>
</dbReference>
<organism evidence="4 5">
    <name type="scientific">Thalassoglobus polymorphus</name>
    <dbReference type="NCBI Taxonomy" id="2527994"/>
    <lineage>
        <taxon>Bacteria</taxon>
        <taxon>Pseudomonadati</taxon>
        <taxon>Planctomycetota</taxon>
        <taxon>Planctomycetia</taxon>
        <taxon>Planctomycetales</taxon>
        <taxon>Planctomycetaceae</taxon>
        <taxon>Thalassoglobus</taxon>
    </lineage>
</organism>
<dbReference type="Gene3D" id="2.130.10.10">
    <property type="entry name" value="YVTN repeat-like/Quinoprotein amine dehydrogenase"/>
    <property type="match status" value="1"/>
</dbReference>
<keyword evidence="2" id="KW-0732">Signal</keyword>
<feature type="signal peptide" evidence="2">
    <location>
        <begin position="1"/>
        <end position="25"/>
    </location>
</feature>
<evidence type="ECO:0000259" key="3">
    <source>
        <dbReference type="Pfam" id="PF03983"/>
    </source>
</evidence>
<feature type="compositionally biased region" description="Basic and acidic residues" evidence="1">
    <location>
        <begin position="89"/>
        <end position="112"/>
    </location>
</feature>
<feature type="chain" id="PRO_5021812739" description="SLA1 homology domain-containing protein" evidence="2">
    <location>
        <begin position="26"/>
        <end position="646"/>
    </location>
</feature>
<keyword evidence="5" id="KW-1185">Reference proteome</keyword>
<feature type="compositionally biased region" description="Basic residues" evidence="1">
    <location>
        <begin position="637"/>
        <end position="646"/>
    </location>
</feature>
<feature type="domain" description="SLA1 homology" evidence="3">
    <location>
        <begin position="25"/>
        <end position="82"/>
    </location>
</feature>
<feature type="region of interest" description="Disordered" evidence="1">
    <location>
        <begin position="618"/>
        <end position="646"/>
    </location>
</feature>
<dbReference type="OrthoDB" id="291762at2"/>
<evidence type="ECO:0000313" key="5">
    <source>
        <dbReference type="Proteomes" id="UP000315724"/>
    </source>
</evidence>
<dbReference type="GO" id="GO:0008092">
    <property type="term" value="F:cytoskeletal protein binding"/>
    <property type="evidence" value="ECO:0007669"/>
    <property type="project" value="InterPro"/>
</dbReference>
<name>A0A517QPR9_9PLAN</name>
<evidence type="ECO:0000256" key="2">
    <source>
        <dbReference type="SAM" id="SignalP"/>
    </source>
</evidence>
<dbReference type="InterPro" id="IPR015943">
    <property type="entry name" value="WD40/YVTN_repeat-like_dom_sf"/>
</dbReference>